<evidence type="ECO:0000256" key="2">
    <source>
        <dbReference type="SAM" id="Phobius"/>
    </source>
</evidence>
<accession>A0A5E4E1U0</accession>
<keyword evidence="6" id="KW-1185">Reference proteome</keyword>
<reference evidence="3 6" key="3">
    <citation type="journal article" date="2022" name="G3 (Bethesda)">
        <title>Whole-genome sequence and methylome profiling of the almond [Prunus dulcis (Mill.) D.A. Webb] cultivar 'Nonpareil'.</title>
        <authorList>
            <person name="D'Amico-Willman K.M."/>
            <person name="Ouma W.Z."/>
            <person name="Meulia T."/>
            <person name="Sideli G.M."/>
            <person name="Gradziel T.M."/>
            <person name="Fresnedo-Ramirez J."/>
        </authorList>
    </citation>
    <scope>NUCLEOTIDE SEQUENCE [LARGE SCALE GENOMIC DNA]</scope>
    <source>
        <strain evidence="3">Clone GOH B32 T37-40</strain>
    </source>
</reference>
<evidence type="ECO:0000313" key="6">
    <source>
        <dbReference type="Proteomes" id="UP001054821"/>
    </source>
</evidence>
<evidence type="ECO:0000313" key="4">
    <source>
        <dbReference type="EMBL" id="VVA09743.1"/>
    </source>
</evidence>
<dbReference type="InParanoid" id="A0A5E4E1U0"/>
<evidence type="ECO:0000256" key="1">
    <source>
        <dbReference type="SAM" id="MobiDB-lite"/>
    </source>
</evidence>
<keyword evidence="2" id="KW-1133">Transmembrane helix</keyword>
<keyword evidence="2" id="KW-0812">Transmembrane</keyword>
<gene>
    <name evidence="4" type="ORF">ALMOND_2B029295</name>
    <name evidence="3" type="ORF">L3X38_039301</name>
</gene>
<dbReference type="AlphaFoldDB" id="A0A5E4E1U0"/>
<dbReference type="Gramene" id="VVA09743">
    <property type="protein sequence ID" value="VVA09743"/>
    <property type="gene ID" value="Prudul26B029295"/>
</dbReference>
<feature type="compositionally biased region" description="Low complexity" evidence="1">
    <location>
        <begin position="70"/>
        <end position="81"/>
    </location>
</feature>
<dbReference type="EMBL" id="CABIKO010000001">
    <property type="protein sequence ID" value="VVA09743.1"/>
    <property type="molecule type" value="Genomic_DNA"/>
</dbReference>
<dbReference type="Proteomes" id="UP001054821">
    <property type="component" value="Chromosome 7"/>
</dbReference>
<feature type="compositionally biased region" description="Basic residues" evidence="1">
    <location>
        <begin position="60"/>
        <end position="69"/>
    </location>
</feature>
<keyword evidence="2" id="KW-0472">Membrane</keyword>
<reference evidence="5" key="2">
    <citation type="journal article" date="2020" name="Plant J.">
        <title>Transposons played a major role in the diversification between the closely related almond and peach genomes: results from the almond genome sequence.</title>
        <authorList>
            <person name="Alioto T."/>
            <person name="Alexiou K.G."/>
            <person name="Bardil A."/>
            <person name="Barteri F."/>
            <person name="Castanera R."/>
            <person name="Cruz F."/>
            <person name="Dhingra A."/>
            <person name="Duval H."/>
            <person name="Fernandez I Marti A."/>
            <person name="Frias L."/>
            <person name="Galan B."/>
            <person name="Garcia J.L."/>
            <person name="Howad W."/>
            <person name="Gomez-Garrido J."/>
            <person name="Gut M."/>
            <person name="Julca I."/>
            <person name="Morata J."/>
            <person name="Puigdomenech P."/>
            <person name="Ribeca P."/>
            <person name="Rubio Cabetas M.J."/>
            <person name="Vlasova A."/>
            <person name="Wirthensohn M."/>
            <person name="Garcia-Mas J."/>
            <person name="Gabaldon T."/>
            <person name="Casacuberta J.M."/>
            <person name="Arus P."/>
        </authorList>
    </citation>
    <scope>NUCLEOTIDE SEQUENCE [LARGE SCALE GENOMIC DNA]</scope>
    <source>
        <strain evidence="5">cv. Texas</strain>
    </source>
</reference>
<organism evidence="4 5">
    <name type="scientific">Prunus dulcis</name>
    <name type="common">Almond</name>
    <name type="synonym">Amygdalus dulcis</name>
    <dbReference type="NCBI Taxonomy" id="3755"/>
    <lineage>
        <taxon>Eukaryota</taxon>
        <taxon>Viridiplantae</taxon>
        <taxon>Streptophyta</taxon>
        <taxon>Embryophyta</taxon>
        <taxon>Tracheophyta</taxon>
        <taxon>Spermatophyta</taxon>
        <taxon>Magnoliopsida</taxon>
        <taxon>eudicotyledons</taxon>
        <taxon>Gunneridae</taxon>
        <taxon>Pentapetalae</taxon>
        <taxon>rosids</taxon>
        <taxon>fabids</taxon>
        <taxon>Rosales</taxon>
        <taxon>Rosaceae</taxon>
        <taxon>Amygdaloideae</taxon>
        <taxon>Amygdaleae</taxon>
        <taxon>Prunus</taxon>
    </lineage>
</organism>
<feature type="transmembrane region" description="Helical" evidence="2">
    <location>
        <begin position="97"/>
        <end position="114"/>
    </location>
</feature>
<feature type="region of interest" description="Disordered" evidence="1">
    <location>
        <begin position="44"/>
        <end position="81"/>
    </location>
</feature>
<proteinExistence type="predicted"/>
<name>A0A5E4E1U0_PRUDU</name>
<dbReference type="EMBL" id="JAJFAZ020000007">
    <property type="protein sequence ID" value="KAI5319593.1"/>
    <property type="molecule type" value="Genomic_DNA"/>
</dbReference>
<evidence type="ECO:0000313" key="5">
    <source>
        <dbReference type="Proteomes" id="UP000327085"/>
    </source>
</evidence>
<evidence type="ECO:0000313" key="3">
    <source>
        <dbReference type="EMBL" id="KAI5319593.1"/>
    </source>
</evidence>
<protein>
    <submittedName>
        <fullName evidence="4">Uncharacterized protein</fullName>
    </submittedName>
</protein>
<sequence>MTQKPKAGRGEVLERSRIANRRTTAKLSDADRVFSDLGLTSRTSEIAFSSPPPHPPLPRQHLHGAHRRASISSAGQAAEQQSSRVSFLARSLGRKRIPGAFWLSAFWLVFISPLKRKQRNYEL</sequence>
<dbReference type="Proteomes" id="UP000327085">
    <property type="component" value="Chromosome 7"/>
</dbReference>
<reference evidence="4" key="1">
    <citation type="submission" date="2019-07" db="EMBL/GenBank/DDBJ databases">
        <authorList>
            <person name="Alioto T."/>
            <person name="Alioto T."/>
            <person name="Gomez Garrido J."/>
        </authorList>
    </citation>
    <scope>NUCLEOTIDE SEQUENCE</scope>
</reference>